<dbReference type="AlphaFoldDB" id="A0A839S2H6"/>
<evidence type="ECO:0000259" key="2">
    <source>
        <dbReference type="Pfam" id="PF01796"/>
    </source>
</evidence>
<dbReference type="InterPro" id="IPR002878">
    <property type="entry name" value="ChsH2_C"/>
</dbReference>
<evidence type="ECO:0000256" key="1">
    <source>
        <dbReference type="SAM" id="MobiDB-lite"/>
    </source>
</evidence>
<dbReference type="SUPFAM" id="SSF54637">
    <property type="entry name" value="Thioesterase/thiol ester dehydrase-isomerase"/>
    <property type="match status" value="1"/>
</dbReference>
<proteinExistence type="predicted"/>
<evidence type="ECO:0000313" key="5">
    <source>
        <dbReference type="Proteomes" id="UP000550714"/>
    </source>
</evidence>
<dbReference type="PANTHER" id="PTHR42993">
    <property type="entry name" value="MAOC-LIKE DEHYDRATASE DOMAIN-CONTAINING PROTEIN"/>
    <property type="match status" value="1"/>
</dbReference>
<dbReference type="CDD" id="cd03441">
    <property type="entry name" value="R_hydratase_like"/>
    <property type="match status" value="1"/>
</dbReference>
<protein>
    <recommendedName>
        <fullName evidence="6">DNA-binding protein</fullName>
    </recommendedName>
</protein>
<dbReference type="EMBL" id="JACHWU010000002">
    <property type="protein sequence ID" value="MBB3051260.1"/>
    <property type="molecule type" value="Genomic_DNA"/>
</dbReference>
<dbReference type="Pfam" id="PF13452">
    <property type="entry name" value="FAS1_DH_region"/>
    <property type="match status" value="1"/>
</dbReference>
<dbReference type="Proteomes" id="UP000550714">
    <property type="component" value="Unassembled WGS sequence"/>
</dbReference>
<name>A0A839S2H6_9PSEU</name>
<comment type="caution">
    <text evidence="4">The sequence shown here is derived from an EMBL/GenBank/DDBJ whole genome shotgun (WGS) entry which is preliminary data.</text>
</comment>
<dbReference type="PANTHER" id="PTHR42993:SF1">
    <property type="entry name" value="MAOC-LIKE DEHYDRATASE DOMAIN-CONTAINING PROTEIN"/>
    <property type="match status" value="1"/>
</dbReference>
<dbReference type="RefSeq" id="WP_183652809.1">
    <property type="nucleotide sequence ID" value="NZ_JACHWU010000002.1"/>
</dbReference>
<reference evidence="4 5" key="1">
    <citation type="submission" date="2020-08" db="EMBL/GenBank/DDBJ databases">
        <title>Genomic Encyclopedia of Type Strains, Phase III (KMG-III): the genomes of soil and plant-associated and newly described type strains.</title>
        <authorList>
            <person name="Whitman W."/>
        </authorList>
    </citation>
    <scope>NUCLEOTIDE SEQUENCE [LARGE SCALE GENOMIC DNA]</scope>
    <source>
        <strain evidence="4 5">CECT 8577</strain>
    </source>
</reference>
<dbReference type="InterPro" id="IPR039569">
    <property type="entry name" value="FAS1-like_DH_region"/>
</dbReference>
<dbReference type="Pfam" id="PF01796">
    <property type="entry name" value="OB_ChsH2_C"/>
    <property type="match status" value="1"/>
</dbReference>
<feature type="region of interest" description="Disordered" evidence="1">
    <location>
        <begin position="182"/>
        <end position="217"/>
    </location>
</feature>
<evidence type="ECO:0008006" key="6">
    <source>
        <dbReference type="Google" id="ProtNLM"/>
    </source>
</evidence>
<dbReference type="InterPro" id="IPR012340">
    <property type="entry name" value="NA-bd_OB-fold"/>
</dbReference>
<sequence length="350" mass="36963">MTATERTATGPAAATDEGGRIEAAAREIAAAGPSAADPARDPVNQAMINNWVEAIGDTNPVYTDPDAAAASVHGELVAPPAMAQVWTMRGLHGVRPADDPLRRMTDLLDEAGYTSVVATDSAQTYHRYLRPGEHVAASAVLDDVVGPKRTALGEGWFVTTRTTWYVGDEPVAEMTFRILKFRPPEAETAPGGPDGNAASEGRATTGGKGDDGAGRGEAAAATVLRPVVTRDNAFFWEGLRVGELRIQRWGGTLRHPPGPMAPDGDLDAEPDYIVAAGTGTVYSFVVHHHPPVPGKRLPFVLALVELDEGVRVLGELHGADPGGVHIGLPVEASFDRIDDDLTLPAWKVRS</sequence>
<organism evidence="4 5">
    <name type="scientific">Prauserella isguenensis</name>
    <dbReference type="NCBI Taxonomy" id="1470180"/>
    <lineage>
        <taxon>Bacteria</taxon>
        <taxon>Bacillati</taxon>
        <taxon>Actinomycetota</taxon>
        <taxon>Actinomycetes</taxon>
        <taxon>Pseudonocardiales</taxon>
        <taxon>Pseudonocardiaceae</taxon>
        <taxon>Prauserella</taxon>
    </lineage>
</organism>
<dbReference type="InterPro" id="IPR029069">
    <property type="entry name" value="HotDog_dom_sf"/>
</dbReference>
<dbReference type="Gene3D" id="3.10.129.10">
    <property type="entry name" value="Hotdog Thioesterase"/>
    <property type="match status" value="1"/>
</dbReference>
<feature type="domain" description="ChsH2 C-terminal OB-fold" evidence="2">
    <location>
        <begin position="274"/>
        <end position="335"/>
    </location>
</feature>
<evidence type="ECO:0000313" key="4">
    <source>
        <dbReference type="EMBL" id="MBB3051260.1"/>
    </source>
</evidence>
<evidence type="ECO:0000259" key="3">
    <source>
        <dbReference type="Pfam" id="PF13452"/>
    </source>
</evidence>
<dbReference type="SUPFAM" id="SSF50249">
    <property type="entry name" value="Nucleic acid-binding proteins"/>
    <property type="match status" value="1"/>
</dbReference>
<feature type="domain" description="FAS1-like dehydratase" evidence="3">
    <location>
        <begin position="37"/>
        <end position="174"/>
    </location>
</feature>
<gene>
    <name evidence="4" type="ORF">FHS23_002283</name>
</gene>
<accession>A0A839S2H6</accession>
<keyword evidence="5" id="KW-1185">Reference proteome</keyword>